<dbReference type="PIRSF" id="PIRSF018637">
    <property type="entry name" value="TrmK"/>
    <property type="match status" value="1"/>
</dbReference>
<dbReference type="RefSeq" id="WP_104847581.1">
    <property type="nucleotide sequence ID" value="NZ_PKOZ01000001.1"/>
</dbReference>
<dbReference type="OrthoDB" id="5881184at2"/>
<sequence>MNVDKLSKRLERVSTYIPGGAILADIGSDHAYLPCYAIKEELASQAIAGEVVEGPYQSAITQVKESGLEERIAVRKGNGLEVLSPGEASAITICGMGGSLITRILDEGKEKLSGQERLILQPNIGAQFIRTWLMDEGWQLTGEEILEEDGKIYEILVAEKGEPHQPYAGLNEEAAILMGPYLLKGQNEVFKKKWNQELTHWRRIIKQVEESGNERSLEKKEELTRLIEIVEEALER</sequence>
<accession>A0A2S7N3A4</accession>
<gene>
    <name evidence="1" type="ORF">CYL18_00860</name>
</gene>
<dbReference type="GO" id="GO:0160105">
    <property type="term" value="F:tRNA (adenine(22)-N1)-methyltransferase activity"/>
    <property type="evidence" value="ECO:0007669"/>
    <property type="project" value="InterPro"/>
</dbReference>
<dbReference type="PANTHER" id="PTHR38451">
    <property type="entry name" value="TRNA (ADENINE(22)-N(1))-METHYLTRANSFERASE"/>
    <property type="match status" value="1"/>
</dbReference>
<dbReference type="EMBL" id="PKOZ01000001">
    <property type="protein sequence ID" value="PQD96483.1"/>
    <property type="molecule type" value="Genomic_DNA"/>
</dbReference>
<keyword evidence="1" id="KW-0808">Transferase</keyword>
<evidence type="ECO:0000313" key="1">
    <source>
        <dbReference type="EMBL" id="PQD96483.1"/>
    </source>
</evidence>
<dbReference type="GO" id="GO:0032259">
    <property type="term" value="P:methylation"/>
    <property type="evidence" value="ECO:0007669"/>
    <property type="project" value="UniProtKB-KW"/>
</dbReference>
<reference evidence="1 2" key="1">
    <citation type="submission" date="2017-12" db="EMBL/GenBank/DDBJ databases">
        <title>Taxonomic description and draft genome of Pradoshia cofamensis Gen. nov., sp. nov., a thermotolerant bacillale isolated from anterior gut of earthworm Eisenia fetida.</title>
        <authorList>
            <person name="Saha T."/>
            <person name="Chakraborty R."/>
        </authorList>
    </citation>
    <scope>NUCLEOTIDE SEQUENCE [LARGE SCALE GENOMIC DNA]</scope>
    <source>
        <strain evidence="1 2">EAG3</strain>
    </source>
</reference>
<dbReference type="InterPro" id="IPR006901">
    <property type="entry name" value="TrmK"/>
</dbReference>
<organism evidence="1 2">
    <name type="scientific">Pradoshia eiseniae</name>
    <dbReference type="NCBI Taxonomy" id="2064768"/>
    <lineage>
        <taxon>Bacteria</taxon>
        <taxon>Bacillati</taxon>
        <taxon>Bacillota</taxon>
        <taxon>Bacilli</taxon>
        <taxon>Bacillales</taxon>
        <taxon>Bacillaceae</taxon>
        <taxon>Pradoshia</taxon>
    </lineage>
</organism>
<evidence type="ECO:0000313" key="2">
    <source>
        <dbReference type="Proteomes" id="UP000239663"/>
    </source>
</evidence>
<comment type="caution">
    <text evidence="1">The sequence shown here is derived from an EMBL/GenBank/DDBJ whole genome shotgun (WGS) entry which is preliminary data.</text>
</comment>
<dbReference type="SUPFAM" id="SSF53335">
    <property type="entry name" value="S-adenosyl-L-methionine-dependent methyltransferases"/>
    <property type="match status" value="1"/>
</dbReference>
<dbReference type="AlphaFoldDB" id="A0A2S7N3A4"/>
<dbReference type="PANTHER" id="PTHR38451:SF1">
    <property type="entry name" value="TRNA (ADENINE(22)-N(1))-METHYLTRANSFERASE"/>
    <property type="match status" value="1"/>
</dbReference>
<proteinExistence type="predicted"/>
<dbReference type="Gene3D" id="1.10.287.1890">
    <property type="match status" value="1"/>
</dbReference>
<keyword evidence="2" id="KW-1185">Reference proteome</keyword>
<keyword evidence="1" id="KW-0489">Methyltransferase</keyword>
<dbReference type="Pfam" id="PF04816">
    <property type="entry name" value="TrmK"/>
    <property type="match status" value="1"/>
</dbReference>
<dbReference type="Gene3D" id="3.40.50.150">
    <property type="entry name" value="Vaccinia Virus protein VP39"/>
    <property type="match status" value="1"/>
</dbReference>
<name>A0A2S7N3A4_9BACI</name>
<protein>
    <submittedName>
        <fullName evidence="1">tRNA (Adenine(22)-N(1))-methyltransferase TrmK</fullName>
    </submittedName>
</protein>
<dbReference type="Proteomes" id="UP000239663">
    <property type="component" value="Unassembled WGS sequence"/>
</dbReference>
<dbReference type="InterPro" id="IPR029063">
    <property type="entry name" value="SAM-dependent_MTases_sf"/>
</dbReference>